<dbReference type="Pfam" id="PF00535">
    <property type="entry name" value="Glycos_transf_2"/>
    <property type="match status" value="1"/>
</dbReference>
<dbReference type="Gene3D" id="3.90.550.10">
    <property type="entry name" value="Spore Coat Polysaccharide Biosynthesis Protein SpsA, Chain A"/>
    <property type="match status" value="1"/>
</dbReference>
<dbReference type="GO" id="GO:0099621">
    <property type="term" value="F:undecaprenyl-phosphate 4-deoxy-4-formamido-L-arabinose transferase activity"/>
    <property type="evidence" value="ECO:0007669"/>
    <property type="project" value="TreeGrafter"/>
</dbReference>
<evidence type="ECO:0000256" key="3">
    <source>
        <dbReference type="ARBA" id="ARBA00022679"/>
    </source>
</evidence>
<keyword evidence="3" id="KW-0808">Transferase</keyword>
<dbReference type="CDD" id="cd04187">
    <property type="entry name" value="DPM1_like_bac"/>
    <property type="match status" value="1"/>
</dbReference>
<accession>A0A9D1ABQ5</accession>
<feature type="domain" description="Glycosyltransferase 2-like" evidence="9">
    <location>
        <begin position="4"/>
        <end position="163"/>
    </location>
</feature>
<evidence type="ECO:0000256" key="7">
    <source>
        <dbReference type="ARBA" id="ARBA00023136"/>
    </source>
</evidence>
<keyword evidence="4 8" id="KW-0812">Transmembrane</keyword>
<evidence type="ECO:0000313" key="10">
    <source>
        <dbReference type="EMBL" id="HIR13024.1"/>
    </source>
</evidence>
<evidence type="ECO:0000256" key="2">
    <source>
        <dbReference type="ARBA" id="ARBA00022676"/>
    </source>
</evidence>
<protein>
    <submittedName>
        <fullName evidence="10">Glycosyltransferase family 2 protein</fullName>
    </submittedName>
</protein>
<evidence type="ECO:0000256" key="4">
    <source>
        <dbReference type="ARBA" id="ARBA00022692"/>
    </source>
</evidence>
<comment type="caution">
    <text evidence="10">The sequence shown here is derived from an EMBL/GenBank/DDBJ whole genome shotgun (WGS) entry which is preliminary data.</text>
</comment>
<keyword evidence="1" id="KW-1003">Cell membrane</keyword>
<sequence>MLISIVIPCYYSEKTIAKVTEMVMAEFAAQDKYSCEFVLVNDGSADGTYREIQRLGQKYPNVCGVNLMRNFGQHNALMAALHYTNGDYVLGMDDDMQTHPSQIFKLIHKMEEGFDLVYGIYPAKKNSPVKNLTSKLNEVTSRIMLNRPKEIISSNFWIITRKVRDEVIKYDSFNPYIDGIFYRVTHNIGNVEVEHFKREYGTSNYTLKKLINLWLAYWNFSVIPLRISFFMGMFSAFAGAVIAILVVINKILHPDMTVGWSSTLCVMVVFFGLILMVLGIVGEYLGKIILILNNTPQYIVRETINSGKGLKEQIQSLVAAAAEPGNEEDPEKKDM</sequence>
<dbReference type="InterPro" id="IPR050256">
    <property type="entry name" value="Glycosyltransferase_2"/>
</dbReference>
<evidence type="ECO:0000313" key="11">
    <source>
        <dbReference type="Proteomes" id="UP000886757"/>
    </source>
</evidence>
<dbReference type="AlphaFoldDB" id="A0A9D1ABQ5"/>
<dbReference type="GO" id="GO:0005886">
    <property type="term" value="C:plasma membrane"/>
    <property type="evidence" value="ECO:0007669"/>
    <property type="project" value="TreeGrafter"/>
</dbReference>
<dbReference type="PANTHER" id="PTHR48090:SF3">
    <property type="entry name" value="UNDECAPRENYL-PHOSPHATE 4-DEOXY-4-FORMAMIDO-L-ARABINOSE TRANSFERASE"/>
    <property type="match status" value="1"/>
</dbReference>
<dbReference type="SUPFAM" id="SSF53448">
    <property type="entry name" value="Nucleotide-diphospho-sugar transferases"/>
    <property type="match status" value="1"/>
</dbReference>
<evidence type="ECO:0000256" key="8">
    <source>
        <dbReference type="SAM" id="Phobius"/>
    </source>
</evidence>
<organism evidence="10 11">
    <name type="scientific">Candidatus Choladousia intestinavium</name>
    <dbReference type="NCBI Taxonomy" id="2840727"/>
    <lineage>
        <taxon>Bacteria</taxon>
        <taxon>Bacillati</taxon>
        <taxon>Bacillota</taxon>
        <taxon>Clostridia</taxon>
        <taxon>Lachnospirales</taxon>
        <taxon>Lachnospiraceae</taxon>
        <taxon>Lachnospiraceae incertae sedis</taxon>
        <taxon>Candidatus Choladousia</taxon>
    </lineage>
</organism>
<evidence type="ECO:0000256" key="5">
    <source>
        <dbReference type="ARBA" id="ARBA00022985"/>
    </source>
</evidence>
<gene>
    <name evidence="10" type="ORF">IAB31_03760</name>
</gene>
<dbReference type="GO" id="GO:0009103">
    <property type="term" value="P:lipopolysaccharide biosynthetic process"/>
    <property type="evidence" value="ECO:0007669"/>
    <property type="project" value="UniProtKB-KW"/>
</dbReference>
<dbReference type="Proteomes" id="UP000886757">
    <property type="component" value="Unassembled WGS sequence"/>
</dbReference>
<dbReference type="EMBL" id="DVGK01000043">
    <property type="protein sequence ID" value="HIR13024.1"/>
    <property type="molecule type" value="Genomic_DNA"/>
</dbReference>
<reference evidence="10" key="1">
    <citation type="submission" date="2020-10" db="EMBL/GenBank/DDBJ databases">
        <authorList>
            <person name="Gilroy R."/>
        </authorList>
    </citation>
    <scope>NUCLEOTIDE SEQUENCE</scope>
    <source>
        <strain evidence="10">ChiSjej4B22-8148</strain>
    </source>
</reference>
<evidence type="ECO:0000259" key="9">
    <source>
        <dbReference type="Pfam" id="PF00535"/>
    </source>
</evidence>
<name>A0A9D1ABQ5_9FIRM</name>
<keyword evidence="7 8" id="KW-0472">Membrane</keyword>
<dbReference type="PANTHER" id="PTHR48090">
    <property type="entry name" value="UNDECAPRENYL-PHOSPHATE 4-DEOXY-4-FORMAMIDO-L-ARABINOSE TRANSFERASE-RELATED"/>
    <property type="match status" value="1"/>
</dbReference>
<keyword evidence="5" id="KW-0448">Lipopolysaccharide biosynthesis</keyword>
<keyword evidence="2" id="KW-0328">Glycosyltransferase</keyword>
<dbReference type="InterPro" id="IPR001173">
    <property type="entry name" value="Glyco_trans_2-like"/>
</dbReference>
<evidence type="ECO:0000256" key="6">
    <source>
        <dbReference type="ARBA" id="ARBA00022989"/>
    </source>
</evidence>
<feature type="transmembrane region" description="Helical" evidence="8">
    <location>
        <begin position="260"/>
        <end position="281"/>
    </location>
</feature>
<reference evidence="10" key="2">
    <citation type="journal article" date="2021" name="PeerJ">
        <title>Extensive microbial diversity within the chicken gut microbiome revealed by metagenomics and culture.</title>
        <authorList>
            <person name="Gilroy R."/>
            <person name="Ravi A."/>
            <person name="Getino M."/>
            <person name="Pursley I."/>
            <person name="Horton D.L."/>
            <person name="Alikhan N.F."/>
            <person name="Baker D."/>
            <person name="Gharbi K."/>
            <person name="Hall N."/>
            <person name="Watson M."/>
            <person name="Adriaenssens E.M."/>
            <person name="Foster-Nyarko E."/>
            <person name="Jarju S."/>
            <person name="Secka A."/>
            <person name="Antonio M."/>
            <person name="Oren A."/>
            <person name="Chaudhuri R.R."/>
            <person name="La Ragione R."/>
            <person name="Hildebrand F."/>
            <person name="Pallen M.J."/>
        </authorList>
    </citation>
    <scope>NUCLEOTIDE SEQUENCE</scope>
    <source>
        <strain evidence="10">ChiSjej4B22-8148</strain>
    </source>
</reference>
<feature type="transmembrane region" description="Helical" evidence="8">
    <location>
        <begin position="227"/>
        <end position="248"/>
    </location>
</feature>
<evidence type="ECO:0000256" key="1">
    <source>
        <dbReference type="ARBA" id="ARBA00022475"/>
    </source>
</evidence>
<dbReference type="InterPro" id="IPR029044">
    <property type="entry name" value="Nucleotide-diphossugar_trans"/>
</dbReference>
<keyword evidence="6 8" id="KW-1133">Transmembrane helix</keyword>
<proteinExistence type="predicted"/>